<reference evidence="2" key="1">
    <citation type="submission" date="2011-10" db="EMBL/GenBank/DDBJ databases">
        <authorList>
            <person name="Carlson J."/>
            <person name="Booth B."/>
            <person name="Frise E."/>
            <person name="Park S."/>
            <person name="Wan K."/>
            <person name="Yu C."/>
            <person name="Celniker S."/>
        </authorList>
    </citation>
    <scope>NUCLEOTIDE SEQUENCE</scope>
</reference>
<gene>
    <name evidence="2" type="primary">CG14459-RB</name>
</gene>
<feature type="region of interest" description="Disordered" evidence="1">
    <location>
        <begin position="1"/>
        <end position="20"/>
    </location>
</feature>
<protein>
    <submittedName>
        <fullName evidence="2">FI14526p1</fullName>
    </submittedName>
</protein>
<dbReference type="EMBL" id="BT126210">
    <property type="protein sequence ID" value="AEB22088.2"/>
    <property type="molecule type" value="mRNA"/>
</dbReference>
<evidence type="ECO:0000256" key="1">
    <source>
        <dbReference type="SAM" id="MobiDB-lite"/>
    </source>
</evidence>
<name>F3YD49_DROME</name>
<sequence>ERLLTSKSRHPNKHFPSNTSQSSYLCVCVRFAILYLSA</sequence>
<feature type="non-terminal residue" evidence="2">
    <location>
        <position position="1"/>
    </location>
</feature>
<organism evidence="2">
    <name type="scientific">Drosophila melanogaster</name>
    <name type="common">Fruit fly</name>
    <dbReference type="NCBI Taxonomy" id="7227"/>
    <lineage>
        <taxon>Eukaryota</taxon>
        <taxon>Metazoa</taxon>
        <taxon>Ecdysozoa</taxon>
        <taxon>Arthropoda</taxon>
        <taxon>Hexapoda</taxon>
        <taxon>Insecta</taxon>
        <taxon>Pterygota</taxon>
        <taxon>Neoptera</taxon>
        <taxon>Endopterygota</taxon>
        <taxon>Diptera</taxon>
        <taxon>Brachycera</taxon>
        <taxon>Muscomorpha</taxon>
        <taxon>Ephydroidea</taxon>
        <taxon>Drosophilidae</taxon>
        <taxon>Drosophila</taxon>
        <taxon>Sophophora</taxon>
    </lineage>
</organism>
<proteinExistence type="evidence at transcript level"/>
<evidence type="ECO:0000313" key="2">
    <source>
        <dbReference type="EMBL" id="AEB22088.2"/>
    </source>
</evidence>
<accession>F3YD49</accession>
<dbReference type="AlphaFoldDB" id="F3YD49"/>